<dbReference type="InterPro" id="IPR005552">
    <property type="entry name" value="Scramblase"/>
</dbReference>
<dbReference type="SUPFAM" id="SSF54518">
    <property type="entry name" value="Tubby C-terminal domain-like"/>
    <property type="match status" value="1"/>
</dbReference>
<dbReference type="PANTHER" id="PTHR23248">
    <property type="entry name" value="PHOSPHOLIPID SCRAMBLASE-RELATED"/>
    <property type="match status" value="1"/>
</dbReference>
<accession>A0A5B8MDH2</accession>
<feature type="region of interest" description="Disordered" evidence="2">
    <location>
        <begin position="61"/>
        <end position="118"/>
    </location>
</feature>
<evidence type="ECO:0000256" key="2">
    <source>
        <dbReference type="SAM" id="MobiDB-lite"/>
    </source>
</evidence>
<dbReference type="EMBL" id="CP031035">
    <property type="protein sequence ID" value="QDZ18616.1"/>
    <property type="molecule type" value="Genomic_DNA"/>
</dbReference>
<feature type="compositionally biased region" description="Basic and acidic residues" evidence="2">
    <location>
        <begin position="104"/>
        <end position="118"/>
    </location>
</feature>
<dbReference type="OrthoDB" id="191150at2759"/>
<evidence type="ECO:0000313" key="4">
    <source>
        <dbReference type="Proteomes" id="UP000316726"/>
    </source>
</evidence>
<dbReference type="InterPro" id="IPR025659">
    <property type="entry name" value="Tubby-like_C"/>
</dbReference>
<dbReference type="GO" id="GO:0017128">
    <property type="term" value="F:phospholipid scramblase activity"/>
    <property type="evidence" value="ECO:0007669"/>
    <property type="project" value="InterPro"/>
</dbReference>
<name>A0A5B8MDH2_9CHLO</name>
<dbReference type="GO" id="GO:0005886">
    <property type="term" value="C:plasma membrane"/>
    <property type="evidence" value="ECO:0007669"/>
    <property type="project" value="TreeGrafter"/>
</dbReference>
<feature type="region of interest" description="Disordered" evidence="2">
    <location>
        <begin position="405"/>
        <end position="459"/>
    </location>
</feature>
<feature type="compositionally biased region" description="Basic residues" evidence="2">
    <location>
        <begin position="74"/>
        <end position="86"/>
    </location>
</feature>
<reference evidence="3 4" key="1">
    <citation type="submission" date="2018-07" db="EMBL/GenBank/DDBJ databases">
        <title>The complete nuclear genome of the prasinophyte Chloropicon primus (CCMP1205).</title>
        <authorList>
            <person name="Pombert J.-F."/>
            <person name="Otis C."/>
            <person name="Turmel M."/>
            <person name="Lemieux C."/>
        </authorList>
    </citation>
    <scope>NUCLEOTIDE SEQUENCE [LARGE SCALE GENOMIC DNA]</scope>
    <source>
        <strain evidence="3 4">CCMP1205</strain>
    </source>
</reference>
<comment type="similarity">
    <text evidence="1">Belongs to the phospholipid scramblase family.</text>
</comment>
<gene>
    <name evidence="3" type="ORF">A3770_02p11340</name>
</gene>
<dbReference type="PANTHER" id="PTHR23248:SF9">
    <property type="entry name" value="PHOSPHOLIPID SCRAMBLASE"/>
    <property type="match status" value="1"/>
</dbReference>
<sequence length="459" mass="50081">MALLVRLGRGRFVSRAATRMPDLTSVESTTGLGGFKLWGSLFGFLSRQGVQNEKPVDTMAREYSSGMSREKKQARLQRAKMRRGRRVTPPSPSRSGGGGGLARRGVETSLAERNDTRDDDLVRDTGELSLDQQALIVTREIEMFNVFLGFEQKNRYTLRDSRGLVAGYVEEEGEGIGKVISRQILRTRRPLTANIFDSRGSLLYRIYRPFYFISSTIIIEDGSGGVLGEVRQRWHLFKRNYDLYLGKGQFGEIKGNFLAWEFEITDEAGGTLALIDRNFSGFGIELFTDAGKYVIHFGGDSKGRKMVEGHGTGPATQIGHPWTSTSTNVTAMAKSRTNVEVQDEQYNAIKVARPLSMAERAITLAAVISIDFDYFSRHSGSHGIGGGGTPMPWFFPFPGIFGGGSEDVDAAGSGEAAPPGDLGEGGADGDEGGWFGNDDGDGDGDGGSWLGDWDLDDFD</sequence>
<dbReference type="Proteomes" id="UP000316726">
    <property type="component" value="Chromosome 2"/>
</dbReference>
<proteinExistence type="inferred from homology"/>
<evidence type="ECO:0000313" key="3">
    <source>
        <dbReference type="EMBL" id="QDZ18616.1"/>
    </source>
</evidence>
<evidence type="ECO:0000256" key="1">
    <source>
        <dbReference type="ARBA" id="ARBA00005350"/>
    </source>
</evidence>
<organism evidence="3 4">
    <name type="scientific">Chloropicon primus</name>
    <dbReference type="NCBI Taxonomy" id="1764295"/>
    <lineage>
        <taxon>Eukaryota</taxon>
        <taxon>Viridiplantae</taxon>
        <taxon>Chlorophyta</taxon>
        <taxon>Chloropicophyceae</taxon>
        <taxon>Chloropicales</taxon>
        <taxon>Chloropicaceae</taxon>
        <taxon>Chloropicon</taxon>
    </lineage>
</organism>
<dbReference type="AlphaFoldDB" id="A0A5B8MDH2"/>
<keyword evidence="4" id="KW-1185">Reference proteome</keyword>
<dbReference type="Pfam" id="PF03803">
    <property type="entry name" value="Scramblase"/>
    <property type="match status" value="1"/>
</dbReference>
<protein>
    <submittedName>
        <fullName evidence="3">Phospholipid scramblase</fullName>
    </submittedName>
</protein>